<keyword evidence="8" id="KW-0442">Lipid degradation</keyword>
<proteinExistence type="predicted"/>
<dbReference type="Proteomes" id="UP000038040">
    <property type="component" value="Unplaced"/>
</dbReference>
<dbReference type="Pfam" id="PF01734">
    <property type="entry name" value="Patatin"/>
    <property type="match status" value="1"/>
</dbReference>
<keyword evidence="12" id="KW-1185">Reference proteome</keyword>
<evidence type="ECO:0000313" key="10">
    <source>
        <dbReference type="EMBL" id="VDN60298.1"/>
    </source>
</evidence>
<dbReference type="InterPro" id="IPR016035">
    <property type="entry name" value="Acyl_Trfase/lysoPLipase"/>
</dbReference>
<feature type="repeat" description="ANK" evidence="7">
    <location>
        <begin position="172"/>
        <end position="204"/>
    </location>
</feature>
<feature type="repeat" description="ANK" evidence="7">
    <location>
        <begin position="339"/>
        <end position="371"/>
    </location>
</feature>
<dbReference type="PANTHER" id="PTHR24139">
    <property type="entry name" value="CALCIUM-INDEPENDENT PHOSPHOLIPASE A2"/>
    <property type="match status" value="1"/>
</dbReference>
<accession>A0A0N4UKA0</accession>
<dbReference type="Gene3D" id="3.40.1090.10">
    <property type="entry name" value="Cytosolic phospholipase A2 catalytic domain"/>
    <property type="match status" value="1"/>
</dbReference>
<dbReference type="PANTHER" id="PTHR24139:SF34">
    <property type="entry name" value="85_88 KDA CALCIUM-INDEPENDENT PHOSPHOLIPASE A2"/>
    <property type="match status" value="1"/>
</dbReference>
<feature type="short sequence motif" description="GXSXG" evidence="8">
    <location>
        <begin position="448"/>
        <end position="452"/>
    </location>
</feature>
<evidence type="ECO:0000256" key="3">
    <source>
        <dbReference type="ARBA" id="ARBA00022801"/>
    </source>
</evidence>
<dbReference type="OrthoDB" id="10021675at2759"/>
<feature type="active site" description="Nucleophile" evidence="8">
    <location>
        <position position="450"/>
    </location>
</feature>
<sequence>MISGLFNTIKNAAAATEACRSVVEEVRNVITWNSSQPPEDRKICFLSTSQLSSLVKCDDFKSVSIYSNKEETLFYIVYVQRFVALSVMSNRNEALRKQKILNGLFRLIEILDVLEPNTFLNRVACLLISIEKNATYREIHHACSCGFDDVVENFCLNSSIDPIVVVNKATVDGLLPLQIAANNDNYNVVIKLLEYGADIHKLDLHMRNVFHYAAKKSPSILRLLMSYDRSQQAMNRFDSDGLSPLCLAMKSGHVECAKILLESGCSRGPFPAGPLCKIFLSVPVDTEGFINLLLKYEPNFLCEPICDGSSILHQDLDAPLLILIMSKVTKEVKDSEDKNKRTPLHRSVQRSNLSQTLALLSFEVNVDALDENGDTPLNIAVQIGSLELVKCLLCFGASVTLLNNGGLRPIDIAKKSSNAFRLGLKEILIHIEEKLGSSVIEYFDWLAGTSTGAIIALALARGDSPRSCQGLYIRLKSEVFIGEKPYSDKEFEQILKRYFGDSLVMAHIESKKIMITATSVKTNVPQLKLFRNYRLPLSEINNQVLGYDDPSNLLVWKCARYSSAAPTYFAPKDDYVDGGLVANNPTLDLLSDIHEYNATHAQANMEKADINCIVSLGTGVLPAKKIKLGKLEFGIPQNLEEGQSMLTDFLNMKSILIKQITASDGECVRRARSWAHGLNIPFFRLSPPLSTDVQLDEKENEIIIEFLWETERYLRTIAHSDIDSLVKLLKGDI</sequence>
<dbReference type="InterPro" id="IPR036770">
    <property type="entry name" value="Ankyrin_rpt-contain_sf"/>
</dbReference>
<feature type="repeat" description="ANK" evidence="7">
    <location>
        <begin position="240"/>
        <end position="264"/>
    </location>
</feature>
<feature type="repeat" description="ANK" evidence="7">
    <location>
        <begin position="372"/>
        <end position="404"/>
    </location>
</feature>
<dbReference type="GO" id="GO:0016042">
    <property type="term" value="P:lipid catabolic process"/>
    <property type="evidence" value="ECO:0007669"/>
    <property type="project" value="UniProtKB-UniRule"/>
</dbReference>
<protein>
    <recommendedName>
        <fullName evidence="1">phospholipase A2</fullName>
        <ecNumber evidence="1">3.1.1.4</ecNumber>
    </recommendedName>
</protein>
<evidence type="ECO:0000256" key="6">
    <source>
        <dbReference type="ARBA" id="ARBA00023422"/>
    </source>
</evidence>
<evidence type="ECO:0000256" key="4">
    <source>
        <dbReference type="ARBA" id="ARBA00023043"/>
    </source>
</evidence>
<dbReference type="Pfam" id="PF00023">
    <property type="entry name" value="Ank"/>
    <property type="match status" value="1"/>
</dbReference>
<organism evidence="11 13">
    <name type="scientific">Dracunculus medinensis</name>
    <name type="common">Guinea worm</name>
    <dbReference type="NCBI Taxonomy" id="318479"/>
    <lineage>
        <taxon>Eukaryota</taxon>
        <taxon>Metazoa</taxon>
        <taxon>Ecdysozoa</taxon>
        <taxon>Nematoda</taxon>
        <taxon>Chromadorea</taxon>
        <taxon>Rhabditida</taxon>
        <taxon>Spirurina</taxon>
        <taxon>Dracunculoidea</taxon>
        <taxon>Dracunculidae</taxon>
        <taxon>Dracunculus</taxon>
    </lineage>
</organism>
<dbReference type="EMBL" id="UYYG01001209">
    <property type="protein sequence ID" value="VDN60298.1"/>
    <property type="molecule type" value="Genomic_DNA"/>
</dbReference>
<feature type="short sequence motif" description="DGA/G" evidence="8">
    <location>
        <begin position="577"/>
        <end position="579"/>
    </location>
</feature>
<dbReference type="InterPro" id="IPR002641">
    <property type="entry name" value="PNPLA_dom"/>
</dbReference>
<dbReference type="Proteomes" id="UP000274756">
    <property type="component" value="Unassembled WGS sequence"/>
</dbReference>
<dbReference type="PROSITE" id="PS50088">
    <property type="entry name" value="ANK_REPEAT"/>
    <property type="match status" value="4"/>
</dbReference>
<evidence type="ECO:0000256" key="1">
    <source>
        <dbReference type="ARBA" id="ARBA00013278"/>
    </source>
</evidence>
<evidence type="ECO:0000313" key="11">
    <source>
        <dbReference type="Proteomes" id="UP000038040"/>
    </source>
</evidence>
<dbReference type="SUPFAM" id="SSF48403">
    <property type="entry name" value="Ankyrin repeat"/>
    <property type="match status" value="1"/>
</dbReference>
<dbReference type="GO" id="GO:0005739">
    <property type="term" value="C:mitochondrion"/>
    <property type="evidence" value="ECO:0007669"/>
    <property type="project" value="TreeGrafter"/>
</dbReference>
<dbReference type="SUPFAM" id="SSF52151">
    <property type="entry name" value="FabD/lysophospholipase-like"/>
    <property type="match status" value="1"/>
</dbReference>
<name>A0A0N4UKA0_DRAME</name>
<dbReference type="PROSITE" id="PS50297">
    <property type="entry name" value="ANK_REP_REGION"/>
    <property type="match status" value="3"/>
</dbReference>
<reference evidence="10 12" key="2">
    <citation type="submission" date="2018-11" db="EMBL/GenBank/DDBJ databases">
        <authorList>
            <consortium name="Pathogen Informatics"/>
        </authorList>
    </citation>
    <scope>NUCLEOTIDE SEQUENCE [LARGE SCALE GENOMIC DNA]</scope>
</reference>
<evidence type="ECO:0000256" key="7">
    <source>
        <dbReference type="PROSITE-ProRule" id="PRU00023"/>
    </source>
</evidence>
<feature type="active site" description="Proton acceptor" evidence="8">
    <location>
        <position position="577"/>
    </location>
</feature>
<dbReference type="InterPro" id="IPR047148">
    <property type="entry name" value="PLPL9"/>
</dbReference>
<dbReference type="GO" id="GO:0047499">
    <property type="term" value="F:calcium-independent phospholipase A2 activity"/>
    <property type="evidence" value="ECO:0007669"/>
    <property type="project" value="InterPro"/>
</dbReference>
<feature type="domain" description="PNPLA" evidence="9">
    <location>
        <begin position="412"/>
        <end position="590"/>
    </location>
</feature>
<keyword evidence="2" id="KW-0677">Repeat</keyword>
<evidence type="ECO:0000259" key="9">
    <source>
        <dbReference type="PROSITE" id="PS51635"/>
    </source>
</evidence>
<comment type="catalytic activity">
    <reaction evidence="6">
        <text>a 1,2-diacyl-sn-glycero-3-phosphocholine + H2O = a 1-acyl-sn-glycero-3-phosphocholine + a fatty acid + H(+)</text>
        <dbReference type="Rhea" id="RHEA:15801"/>
        <dbReference type="ChEBI" id="CHEBI:15377"/>
        <dbReference type="ChEBI" id="CHEBI:15378"/>
        <dbReference type="ChEBI" id="CHEBI:28868"/>
        <dbReference type="ChEBI" id="CHEBI:57643"/>
        <dbReference type="ChEBI" id="CHEBI:58168"/>
        <dbReference type="EC" id="3.1.1.4"/>
    </reaction>
    <physiologicalReaction direction="left-to-right" evidence="6">
        <dbReference type="Rhea" id="RHEA:15802"/>
    </physiologicalReaction>
</comment>
<dbReference type="SMART" id="SM00248">
    <property type="entry name" value="ANK"/>
    <property type="match status" value="5"/>
</dbReference>
<evidence type="ECO:0000256" key="8">
    <source>
        <dbReference type="PROSITE-ProRule" id="PRU01161"/>
    </source>
</evidence>
<reference evidence="13" key="1">
    <citation type="submission" date="2017-02" db="UniProtKB">
        <authorList>
            <consortium name="WormBaseParasite"/>
        </authorList>
    </citation>
    <scope>IDENTIFICATION</scope>
</reference>
<dbReference type="PROSITE" id="PS51635">
    <property type="entry name" value="PNPLA"/>
    <property type="match status" value="1"/>
</dbReference>
<dbReference type="Gene3D" id="1.25.40.20">
    <property type="entry name" value="Ankyrin repeat-containing domain"/>
    <property type="match status" value="2"/>
</dbReference>
<dbReference type="InterPro" id="IPR002110">
    <property type="entry name" value="Ankyrin_rpt"/>
</dbReference>
<dbReference type="AlphaFoldDB" id="A0A0N4UKA0"/>
<dbReference type="Pfam" id="PF12796">
    <property type="entry name" value="Ank_2"/>
    <property type="match status" value="2"/>
</dbReference>
<evidence type="ECO:0000313" key="12">
    <source>
        <dbReference type="Proteomes" id="UP000274756"/>
    </source>
</evidence>
<evidence type="ECO:0000256" key="5">
    <source>
        <dbReference type="ARBA" id="ARBA00023098"/>
    </source>
</evidence>
<evidence type="ECO:0000256" key="2">
    <source>
        <dbReference type="ARBA" id="ARBA00022737"/>
    </source>
</evidence>
<keyword evidence="4 7" id="KW-0040">ANK repeat</keyword>
<keyword evidence="5 8" id="KW-0443">Lipid metabolism</keyword>
<gene>
    <name evidence="10" type="ORF">DME_LOCUS10271</name>
</gene>
<comment type="caution">
    <text evidence="8">Lacks conserved residue(s) required for the propagation of feature annotation.</text>
</comment>
<dbReference type="WBParaSite" id="DME_0000813501-mRNA-1">
    <property type="protein sequence ID" value="DME_0000813501-mRNA-1"/>
    <property type="gene ID" value="DME_0000813501"/>
</dbReference>
<dbReference type="EC" id="3.1.1.4" evidence="1"/>
<dbReference type="GO" id="GO:0052816">
    <property type="term" value="F:long-chain fatty acyl-CoA hydrolase activity"/>
    <property type="evidence" value="ECO:0007669"/>
    <property type="project" value="TreeGrafter"/>
</dbReference>
<evidence type="ECO:0000313" key="13">
    <source>
        <dbReference type="WBParaSite" id="DME_0000813501-mRNA-1"/>
    </source>
</evidence>
<dbReference type="STRING" id="318479.A0A0N4UKA0"/>
<dbReference type="GO" id="GO:2000304">
    <property type="term" value="P:positive regulation of ceramide biosynthetic process"/>
    <property type="evidence" value="ECO:0007669"/>
    <property type="project" value="TreeGrafter"/>
</dbReference>
<keyword evidence="3 8" id="KW-0378">Hydrolase</keyword>